<dbReference type="Gene3D" id="3.40.1400.10">
    <property type="entry name" value="Sugar-phosphate isomerase, RpiB/LacA/LacB"/>
    <property type="match status" value="1"/>
</dbReference>
<dbReference type="GO" id="GO:0019316">
    <property type="term" value="P:D-allose catabolic process"/>
    <property type="evidence" value="ECO:0007669"/>
    <property type="project" value="TreeGrafter"/>
</dbReference>
<dbReference type="InterPro" id="IPR036569">
    <property type="entry name" value="RpiB_LacA_LacB_sf"/>
</dbReference>
<dbReference type="KEGG" id="amin:AUMI_17570"/>
<dbReference type="RefSeq" id="WP_096381531.1">
    <property type="nucleotide sequence ID" value="NZ_AP017457.1"/>
</dbReference>
<dbReference type="OrthoDB" id="1778624at2"/>
<proteinExistence type="inferred from homology"/>
<dbReference type="NCBIfam" id="TIGR00689">
    <property type="entry name" value="rpiB_lacA_lacB"/>
    <property type="match status" value="1"/>
</dbReference>
<accession>A0A173LWR2</accession>
<evidence type="ECO:0000256" key="3">
    <source>
        <dbReference type="ARBA" id="ARBA00008754"/>
    </source>
</evidence>
<feature type="binding site" evidence="9">
    <location>
        <begin position="71"/>
        <end position="75"/>
    </location>
    <ligand>
        <name>D-ribulose 5-phosphate</name>
        <dbReference type="ChEBI" id="CHEBI:58121"/>
    </ligand>
</feature>
<dbReference type="GO" id="GO:0004751">
    <property type="term" value="F:ribose-5-phosphate isomerase activity"/>
    <property type="evidence" value="ECO:0007669"/>
    <property type="project" value="UniProtKB-EC"/>
</dbReference>
<dbReference type="NCBIfam" id="NF004051">
    <property type="entry name" value="PRK05571.1"/>
    <property type="match status" value="1"/>
</dbReference>
<feature type="binding site" evidence="9">
    <location>
        <position position="142"/>
    </location>
    <ligand>
        <name>D-ribulose 5-phosphate</name>
        <dbReference type="ChEBI" id="CHEBI:58121"/>
    </ligand>
</feature>
<dbReference type="EC" id="5.3.1.6" evidence="5"/>
<dbReference type="SUPFAM" id="SSF89623">
    <property type="entry name" value="Ribose/Galactose isomerase RpiB/AlsB"/>
    <property type="match status" value="1"/>
</dbReference>
<feature type="binding site" evidence="9">
    <location>
        <begin position="8"/>
        <end position="9"/>
    </location>
    <ligand>
        <name>D-ribulose 5-phosphate</name>
        <dbReference type="ChEBI" id="CHEBI:58121"/>
    </ligand>
</feature>
<protein>
    <recommendedName>
        <fullName evidence="6">Ribose-5-phosphate isomerase B</fullName>
        <ecNumber evidence="5">5.3.1.6</ecNumber>
    </recommendedName>
    <alternativeName>
        <fullName evidence="8">Phosphoriboisomerase B</fullName>
    </alternativeName>
</protein>
<gene>
    <name evidence="10" type="ORF">AUMI_17570</name>
</gene>
<evidence type="ECO:0000256" key="8">
    <source>
        <dbReference type="ARBA" id="ARBA00032117"/>
    </source>
</evidence>
<dbReference type="AlphaFoldDB" id="A0A173LWR2"/>
<evidence type="ECO:0000256" key="6">
    <source>
        <dbReference type="ARBA" id="ARBA00014007"/>
    </source>
</evidence>
<evidence type="ECO:0000256" key="7">
    <source>
        <dbReference type="ARBA" id="ARBA00023235"/>
    </source>
</evidence>
<name>A0A173LWR2_9MICO</name>
<dbReference type="Proteomes" id="UP000243847">
    <property type="component" value="Chromosome sequence1"/>
</dbReference>
<comment type="similarity">
    <text evidence="3">Belongs to the LacAB/RpiB family.</text>
</comment>
<organism evidence="10 11">
    <name type="scientific">Aurantimicrobium minutum</name>
    <dbReference type="NCBI Taxonomy" id="708131"/>
    <lineage>
        <taxon>Bacteria</taxon>
        <taxon>Bacillati</taxon>
        <taxon>Actinomycetota</taxon>
        <taxon>Actinomycetes</taxon>
        <taxon>Micrococcales</taxon>
        <taxon>Microbacteriaceae</taxon>
        <taxon>Aurantimicrobium</taxon>
    </lineage>
</organism>
<evidence type="ECO:0000256" key="2">
    <source>
        <dbReference type="ARBA" id="ARBA00004988"/>
    </source>
</evidence>
<dbReference type="PIRSF" id="PIRSF005384">
    <property type="entry name" value="RpiB_LacA_B"/>
    <property type="match status" value="1"/>
</dbReference>
<dbReference type="PANTHER" id="PTHR30345:SF0">
    <property type="entry name" value="DNA DAMAGE-REPAIR_TOLERATION PROTEIN DRT102"/>
    <property type="match status" value="1"/>
</dbReference>
<evidence type="ECO:0000256" key="9">
    <source>
        <dbReference type="PIRSR" id="PIRSR005384-2"/>
    </source>
</evidence>
<dbReference type="GO" id="GO:0009052">
    <property type="term" value="P:pentose-phosphate shunt, non-oxidative branch"/>
    <property type="evidence" value="ECO:0007669"/>
    <property type="project" value="TreeGrafter"/>
</dbReference>
<comment type="catalytic activity">
    <reaction evidence="1">
        <text>aldehydo-D-ribose 5-phosphate = D-ribulose 5-phosphate</text>
        <dbReference type="Rhea" id="RHEA:14657"/>
        <dbReference type="ChEBI" id="CHEBI:58121"/>
        <dbReference type="ChEBI" id="CHEBI:58273"/>
        <dbReference type="EC" id="5.3.1.6"/>
    </reaction>
</comment>
<feature type="binding site" evidence="9">
    <location>
        <position position="114"/>
    </location>
    <ligand>
        <name>D-ribulose 5-phosphate</name>
        <dbReference type="ChEBI" id="CHEBI:58121"/>
    </ligand>
</feature>
<feature type="binding site" evidence="9">
    <location>
        <position position="104"/>
    </location>
    <ligand>
        <name>D-ribulose 5-phosphate</name>
        <dbReference type="ChEBI" id="CHEBI:58121"/>
    </ligand>
</feature>
<keyword evidence="7 10" id="KW-0413">Isomerase</keyword>
<evidence type="ECO:0000256" key="4">
    <source>
        <dbReference type="ARBA" id="ARBA00011738"/>
    </source>
</evidence>
<dbReference type="PANTHER" id="PTHR30345">
    <property type="entry name" value="RIBOSE-5-PHOSPHATE ISOMERASE B"/>
    <property type="match status" value="1"/>
</dbReference>
<evidence type="ECO:0000256" key="1">
    <source>
        <dbReference type="ARBA" id="ARBA00001713"/>
    </source>
</evidence>
<comment type="subunit">
    <text evidence="4">Homodimer.</text>
</comment>
<dbReference type="InterPro" id="IPR011860">
    <property type="entry name" value="Rib-5-P_Isoase_Actino"/>
</dbReference>
<sequence>MRIHIATDHAGLEFSQFLQNHLTEAGHEVIDHGPTEYDALDDYPAFCINAAAAVAADQAAGVEALGVVFGGSGNGEQIAANKVKGIRAALVWSLATAQLAREHNNANVISIGARQHSLEEAVSFIDTFIAEPFPGDERHVRRIAQLAEYEQTGDILGKGLDKY</sequence>
<dbReference type="Pfam" id="PF02502">
    <property type="entry name" value="LacAB_rpiB"/>
    <property type="match status" value="1"/>
</dbReference>
<evidence type="ECO:0000313" key="10">
    <source>
        <dbReference type="EMBL" id="BAU99299.1"/>
    </source>
</evidence>
<dbReference type="EMBL" id="AP017457">
    <property type="protein sequence ID" value="BAU99299.1"/>
    <property type="molecule type" value="Genomic_DNA"/>
</dbReference>
<dbReference type="NCBIfam" id="TIGR02133">
    <property type="entry name" value="RPI_actino"/>
    <property type="match status" value="1"/>
</dbReference>
<dbReference type="InterPro" id="IPR003500">
    <property type="entry name" value="RpiB_LacA_LacB"/>
</dbReference>
<dbReference type="GeneID" id="80451950"/>
<evidence type="ECO:0000313" key="11">
    <source>
        <dbReference type="Proteomes" id="UP000243847"/>
    </source>
</evidence>
<comment type="pathway">
    <text evidence="2">Carbohydrate degradation; pentose phosphate pathway; D-ribose 5-phosphate from D-ribulose 5-phosphate (non-oxidative stage): step 1/1.</text>
</comment>
<reference evidence="10 11" key="1">
    <citation type="journal article" date="2016" name="Genome Announc.">
        <title>Complete Genome Sequence of Aurantimicrobium minutum Type Strain KNCT, a Planktonic Ultramicrobacterium Isolated from River Water.</title>
        <authorList>
            <person name="Nakai R."/>
            <person name="Fujisawa T."/>
            <person name="Nakamura Y."/>
            <person name="Nishide H."/>
            <person name="Uchiyama I."/>
            <person name="Baba T."/>
            <person name="Toyoda A."/>
            <person name="Fujiyama A."/>
            <person name="Naganuma T."/>
            <person name="Niki H."/>
        </authorList>
    </citation>
    <scope>NUCLEOTIDE SEQUENCE [LARGE SCALE GENOMIC DNA]</scope>
    <source>
        <strain evidence="10 11">KNC</strain>
    </source>
</reference>
<evidence type="ECO:0000256" key="5">
    <source>
        <dbReference type="ARBA" id="ARBA00011959"/>
    </source>
</evidence>
<feature type="binding site" evidence="9">
    <location>
        <position position="138"/>
    </location>
    <ligand>
        <name>D-ribulose 5-phosphate</name>
        <dbReference type="ChEBI" id="CHEBI:58121"/>
    </ligand>
</feature>